<comment type="similarity">
    <text evidence="2">Belongs to the monovalent cation:proton antiporter 2 (CPA2) transporter (TC 2.A.37) family.</text>
</comment>
<feature type="transmembrane region" description="Helical" evidence="11">
    <location>
        <begin position="267"/>
        <end position="286"/>
    </location>
</feature>
<proteinExistence type="inferred from homology"/>
<dbReference type="GO" id="GO:0015297">
    <property type="term" value="F:antiporter activity"/>
    <property type="evidence" value="ECO:0007669"/>
    <property type="project" value="UniProtKB-KW"/>
</dbReference>
<feature type="transmembrane region" description="Helical" evidence="11">
    <location>
        <begin position="113"/>
        <end position="132"/>
    </location>
</feature>
<dbReference type="PANTHER" id="PTHR43562">
    <property type="entry name" value="NAPA-TYPE SODIUM/HYDROGEN ANTIPORTER"/>
    <property type="match status" value="1"/>
</dbReference>
<dbReference type="OrthoDB" id="9793589at2"/>
<dbReference type="STRING" id="1114972.FD35_GL002478"/>
<dbReference type="RefSeq" id="WP_017260538.1">
    <property type="nucleotide sequence ID" value="NZ_AUAW01000007.1"/>
</dbReference>
<comment type="subcellular location">
    <subcellularLocation>
        <location evidence="1">Membrane</location>
        <topology evidence="1">Multi-pass membrane protein</topology>
    </subcellularLocation>
</comment>
<evidence type="ECO:0000256" key="8">
    <source>
        <dbReference type="ARBA" id="ARBA00023065"/>
    </source>
</evidence>
<accession>A0A0R1REK3</accession>
<dbReference type="PATRIC" id="fig|1114972.6.peg.2542"/>
<evidence type="ECO:0000256" key="4">
    <source>
        <dbReference type="ARBA" id="ARBA00022449"/>
    </source>
</evidence>
<feature type="transmembrane region" description="Helical" evidence="11">
    <location>
        <begin position="219"/>
        <end position="247"/>
    </location>
</feature>
<dbReference type="GO" id="GO:0006814">
    <property type="term" value="P:sodium ion transport"/>
    <property type="evidence" value="ECO:0007669"/>
    <property type="project" value="UniProtKB-KW"/>
</dbReference>
<keyword evidence="3" id="KW-0813">Transport</keyword>
<keyword evidence="8" id="KW-0406">Ion transport</keyword>
<dbReference type="eggNOG" id="COG0475">
    <property type="taxonomic scope" value="Bacteria"/>
</dbReference>
<feature type="transmembrane region" description="Helical" evidence="11">
    <location>
        <begin position="84"/>
        <end position="107"/>
    </location>
</feature>
<evidence type="ECO:0000256" key="6">
    <source>
        <dbReference type="ARBA" id="ARBA00022989"/>
    </source>
</evidence>
<gene>
    <name evidence="13" type="ORF">FD35_GL002478</name>
</gene>
<feature type="transmembrane region" description="Helical" evidence="11">
    <location>
        <begin position="293"/>
        <end position="310"/>
    </location>
</feature>
<feature type="transmembrane region" description="Helical" evidence="11">
    <location>
        <begin position="356"/>
        <end position="375"/>
    </location>
</feature>
<keyword evidence="9 11" id="KW-0472">Membrane</keyword>
<dbReference type="EMBL" id="AZFF01000007">
    <property type="protein sequence ID" value="KRL55025.1"/>
    <property type="molecule type" value="Genomic_DNA"/>
</dbReference>
<dbReference type="NCBIfam" id="TIGR00932">
    <property type="entry name" value="2a37"/>
    <property type="match status" value="1"/>
</dbReference>
<dbReference type="InterPro" id="IPR038770">
    <property type="entry name" value="Na+/solute_symporter_sf"/>
</dbReference>
<organism evidence="13 14">
    <name type="scientific">Furfurilactobacillus rossiae DSM 15814</name>
    <dbReference type="NCBI Taxonomy" id="1114972"/>
    <lineage>
        <taxon>Bacteria</taxon>
        <taxon>Bacillati</taxon>
        <taxon>Bacillota</taxon>
        <taxon>Bacilli</taxon>
        <taxon>Lactobacillales</taxon>
        <taxon>Lactobacillaceae</taxon>
        <taxon>Furfurilactobacillus</taxon>
    </lineage>
</organism>
<protein>
    <submittedName>
        <fullName evidence="13">Periplasmic nitrate reductase NapA</fullName>
    </submittedName>
</protein>
<keyword evidence="5 11" id="KW-0812">Transmembrane</keyword>
<evidence type="ECO:0000256" key="7">
    <source>
        <dbReference type="ARBA" id="ARBA00023053"/>
    </source>
</evidence>
<evidence type="ECO:0000256" key="3">
    <source>
        <dbReference type="ARBA" id="ARBA00022448"/>
    </source>
</evidence>
<dbReference type="GO" id="GO:0016020">
    <property type="term" value="C:membrane"/>
    <property type="evidence" value="ECO:0007669"/>
    <property type="project" value="UniProtKB-SubCell"/>
</dbReference>
<evidence type="ECO:0000313" key="13">
    <source>
        <dbReference type="EMBL" id="KRL55025.1"/>
    </source>
</evidence>
<evidence type="ECO:0000256" key="2">
    <source>
        <dbReference type="ARBA" id="ARBA00005551"/>
    </source>
</evidence>
<evidence type="ECO:0000256" key="10">
    <source>
        <dbReference type="ARBA" id="ARBA00023201"/>
    </source>
</evidence>
<evidence type="ECO:0000259" key="12">
    <source>
        <dbReference type="Pfam" id="PF00999"/>
    </source>
</evidence>
<keyword evidence="10" id="KW-0739">Sodium transport</keyword>
<dbReference type="PANTHER" id="PTHR43562:SF3">
    <property type="entry name" value="SODIUM ION_PROTON EXCHANGER (EUROFUNG)"/>
    <property type="match status" value="1"/>
</dbReference>
<keyword evidence="4" id="KW-0050">Antiport</keyword>
<dbReference type="AlphaFoldDB" id="A0A0R1REK3"/>
<evidence type="ECO:0000256" key="5">
    <source>
        <dbReference type="ARBA" id="ARBA00022692"/>
    </source>
</evidence>
<dbReference type="Proteomes" id="UP000051999">
    <property type="component" value="Unassembled WGS sequence"/>
</dbReference>
<evidence type="ECO:0000256" key="1">
    <source>
        <dbReference type="ARBA" id="ARBA00004141"/>
    </source>
</evidence>
<feature type="transmembrane region" description="Helical" evidence="11">
    <location>
        <begin position="144"/>
        <end position="168"/>
    </location>
</feature>
<dbReference type="InterPro" id="IPR004771">
    <property type="entry name" value="K/H_exchanger"/>
</dbReference>
<feature type="domain" description="Cation/H+ exchanger transmembrane" evidence="12">
    <location>
        <begin position="11"/>
        <end position="380"/>
    </location>
</feature>
<evidence type="ECO:0000256" key="11">
    <source>
        <dbReference type="SAM" id="Phobius"/>
    </source>
</evidence>
<dbReference type="InterPro" id="IPR006153">
    <property type="entry name" value="Cation/H_exchanger_TM"/>
</dbReference>
<keyword evidence="14" id="KW-1185">Reference proteome</keyword>
<dbReference type="GO" id="GO:0008324">
    <property type="term" value="F:monoatomic cation transmembrane transporter activity"/>
    <property type="evidence" value="ECO:0007669"/>
    <property type="project" value="InterPro"/>
</dbReference>
<sequence length="392" mass="41136">MAFIGTLILILVATTIAGHFSARVGIPAVIGELLIGIIIGPGVLNWVHNSSALSVFANIGVILLMFMAGLESNLAQLRKVLRPALAVAVCGVILPVVLMGGVSLAFGYHFTEALFIGVVFSATSVSISVVVLREFHALDTRAGATILGAAVADDIIGVLLLSLMVALIGGGAGEHGNTNMGLQFLFQVGFFVAAYLLVKWIAPMLMRISERLLIPTARTVTAVVICLGMAYLAEVVGLSGAIGAFFAGIAVAQTHVKQVIDDHIEPISNAFFVPVFFVSIGLNVTFAHFVTSLPFIVLMTILAVVTKWWGGEIGARLTGFSKSGSRVVGTGMVARGEMALITAQIGFDAHLLANGLYVDMIFVIVFSTLAAPLLLRWALSKDDATAVSTSDK</sequence>
<dbReference type="Pfam" id="PF00999">
    <property type="entry name" value="Na_H_Exchanger"/>
    <property type="match status" value="1"/>
</dbReference>
<comment type="caution">
    <text evidence="13">The sequence shown here is derived from an EMBL/GenBank/DDBJ whole genome shotgun (WGS) entry which is preliminary data.</text>
</comment>
<keyword evidence="6 11" id="KW-1133">Transmembrane helix</keyword>
<reference evidence="13 14" key="1">
    <citation type="journal article" date="2015" name="Genome Announc.">
        <title>Expanding the biotechnology potential of lactobacilli through comparative genomics of 213 strains and associated genera.</title>
        <authorList>
            <person name="Sun Z."/>
            <person name="Harris H.M."/>
            <person name="McCann A."/>
            <person name="Guo C."/>
            <person name="Argimon S."/>
            <person name="Zhang W."/>
            <person name="Yang X."/>
            <person name="Jeffery I.B."/>
            <person name="Cooney J.C."/>
            <person name="Kagawa T.F."/>
            <person name="Liu W."/>
            <person name="Song Y."/>
            <person name="Salvetti E."/>
            <person name="Wrobel A."/>
            <person name="Rasinkangas P."/>
            <person name="Parkhill J."/>
            <person name="Rea M.C."/>
            <person name="O'Sullivan O."/>
            <person name="Ritari J."/>
            <person name="Douillard F.P."/>
            <person name="Paul Ross R."/>
            <person name="Yang R."/>
            <person name="Briner A.E."/>
            <person name="Felis G.E."/>
            <person name="de Vos W.M."/>
            <person name="Barrangou R."/>
            <person name="Klaenhammer T.R."/>
            <person name="Caufield P.W."/>
            <person name="Cui Y."/>
            <person name="Zhang H."/>
            <person name="O'Toole P.W."/>
        </authorList>
    </citation>
    <scope>NUCLEOTIDE SEQUENCE [LARGE SCALE GENOMIC DNA]</scope>
    <source>
        <strain evidence="13 14">DSM 15814</strain>
    </source>
</reference>
<name>A0A0R1REK3_9LACO</name>
<keyword evidence="7" id="KW-0915">Sodium</keyword>
<evidence type="ECO:0000256" key="9">
    <source>
        <dbReference type="ARBA" id="ARBA00023136"/>
    </source>
</evidence>
<evidence type="ECO:0000313" key="14">
    <source>
        <dbReference type="Proteomes" id="UP000051999"/>
    </source>
</evidence>
<feature type="transmembrane region" description="Helical" evidence="11">
    <location>
        <begin position="55"/>
        <end position="72"/>
    </location>
</feature>
<dbReference type="Gene3D" id="1.20.1530.20">
    <property type="match status" value="1"/>
</dbReference>
<dbReference type="GO" id="GO:1902600">
    <property type="term" value="P:proton transmembrane transport"/>
    <property type="evidence" value="ECO:0007669"/>
    <property type="project" value="InterPro"/>
</dbReference>
<feature type="transmembrane region" description="Helical" evidence="11">
    <location>
        <begin position="180"/>
        <end position="198"/>
    </location>
</feature>